<gene>
    <name evidence="1" type="ORF">HCBG_00714</name>
</gene>
<protein>
    <submittedName>
        <fullName evidence="1">Uncharacterized protein</fullName>
    </submittedName>
</protein>
<accession>C0NC68</accession>
<sequence>MDGNGTCPFDKGLGPGVTIKIKSRMQGDIWKFSTLIQRTMPCPAFIPHKEHPTLRKHGICQESKVYVCRSGSYFLDFSPVILEGRTEMELGGAGGVWLSKGQKK</sequence>
<name>C0NC68_AJECG</name>
<dbReference type="InParanoid" id="C0NC68"/>
<reference evidence="1" key="1">
    <citation type="submission" date="2009-02" db="EMBL/GenBank/DDBJ databases">
        <title>The Genome Sequence of Ajellomyces capsulatus strain G186AR.</title>
        <authorList>
            <consortium name="The Broad Institute Genome Sequencing Platform"/>
            <person name="Champion M."/>
            <person name="Cuomo C."/>
            <person name="Ma L.-J."/>
            <person name="Henn M.R."/>
            <person name="Sil A."/>
            <person name="Goldman B."/>
            <person name="Young S.K."/>
            <person name="Kodira C.D."/>
            <person name="Zeng Q."/>
            <person name="Koehrsen M."/>
            <person name="Alvarado L."/>
            <person name="Berlin A."/>
            <person name="Borenstein D."/>
            <person name="Chen Z."/>
            <person name="Engels R."/>
            <person name="Freedman E."/>
            <person name="Gellesch M."/>
            <person name="Goldberg J."/>
            <person name="Griggs A."/>
            <person name="Gujja S."/>
            <person name="Heiman D."/>
            <person name="Hepburn T."/>
            <person name="Howarth C."/>
            <person name="Jen D."/>
            <person name="Larson L."/>
            <person name="Lewis B."/>
            <person name="Mehta T."/>
            <person name="Park D."/>
            <person name="Pearson M."/>
            <person name="Roberts A."/>
            <person name="Saif S."/>
            <person name="Shea T."/>
            <person name="Shenoy N."/>
            <person name="Sisk P."/>
            <person name="Stolte C."/>
            <person name="Sykes S."/>
            <person name="Walk T."/>
            <person name="White J."/>
            <person name="Yandava C."/>
            <person name="Klein B."/>
            <person name="McEwen J.G."/>
            <person name="Puccia R."/>
            <person name="Goldman G.H."/>
            <person name="Felipe M.S."/>
            <person name="Nino-Vega G."/>
            <person name="San-Blas G."/>
            <person name="Taylor J."/>
            <person name="Mendoza L."/>
            <person name="Galagan J."/>
            <person name="Nusbaum C."/>
            <person name="Birren B."/>
        </authorList>
    </citation>
    <scope>NUCLEOTIDE SEQUENCE</scope>
    <source>
        <strain evidence="1">G186AR</strain>
    </source>
</reference>
<evidence type="ECO:0000313" key="1">
    <source>
        <dbReference type="EMBL" id="EEH11259.1"/>
    </source>
</evidence>
<dbReference type="AlphaFoldDB" id="C0NC68"/>
<dbReference type="Proteomes" id="UP000001631">
    <property type="component" value="Unassembled WGS sequence"/>
</dbReference>
<proteinExistence type="predicted"/>
<dbReference type="RefSeq" id="XP_045291739.1">
    <property type="nucleotide sequence ID" value="XM_045427764.1"/>
</dbReference>
<keyword evidence="2" id="KW-1185">Reference proteome</keyword>
<dbReference type="EMBL" id="GG663363">
    <property type="protein sequence ID" value="EEH11259.1"/>
    <property type="molecule type" value="Genomic_DNA"/>
</dbReference>
<evidence type="ECO:0000313" key="2">
    <source>
        <dbReference type="Proteomes" id="UP000001631"/>
    </source>
</evidence>
<dbReference type="GeneID" id="69033731"/>
<organism evidence="1 2">
    <name type="scientific">Ajellomyces capsulatus (strain G186AR / H82 / ATCC MYA-2454 / RMSCC 2432)</name>
    <name type="common">Darling's disease fungus</name>
    <name type="synonym">Histoplasma capsulatum</name>
    <dbReference type="NCBI Taxonomy" id="447093"/>
    <lineage>
        <taxon>Eukaryota</taxon>
        <taxon>Fungi</taxon>
        <taxon>Dikarya</taxon>
        <taxon>Ascomycota</taxon>
        <taxon>Pezizomycotina</taxon>
        <taxon>Eurotiomycetes</taxon>
        <taxon>Eurotiomycetidae</taxon>
        <taxon>Onygenales</taxon>
        <taxon>Ajellomycetaceae</taxon>
        <taxon>Histoplasma</taxon>
    </lineage>
</organism>
<dbReference type="HOGENOM" id="CLU_2249292_0_0_1"/>